<evidence type="ECO:0000256" key="9">
    <source>
        <dbReference type="SAM" id="Phobius"/>
    </source>
</evidence>
<feature type="transmembrane region" description="Helical" evidence="9">
    <location>
        <begin position="236"/>
        <end position="256"/>
    </location>
</feature>
<gene>
    <name evidence="11" type="ORF">L596_008721</name>
</gene>
<dbReference type="SUPFAM" id="SSF81324">
    <property type="entry name" value="Voltage-gated potassium channels"/>
    <property type="match status" value="1"/>
</dbReference>
<dbReference type="GO" id="GO:0005516">
    <property type="term" value="F:calmodulin binding"/>
    <property type="evidence" value="ECO:0007669"/>
    <property type="project" value="InterPro"/>
</dbReference>
<sequence>MVDRPLLAPPPLTIAPPSVENGVPFYRCSPVSSITEIDESCLNESEDSGNIEEPVFPDQELLRKQSRSSRSSYIRQDSAASRGSHAMHRSPNRMNRFHEGGRADPGRFRLSVNKQRSNSECVFNKNRLNGLPPSNGSVSSEDYDRRRPTLAQIAAFVGSQRRLGSATGADGRHEDTADERGEGGRLIQRQHLFHARRVTSDFALFFSLIGIVMMVLENELSASHICDKGSLASRTLKFGIVFSTAVLVMLVARFHIYEVQLFMNANSAEDWRIAFTWRRIGQITLEILACGICPLPFDWDFQWTAVHADGETVTTTWVSLDVLLSIPMFFRLYWLCRVMLLHSRMFTDASSRSIAGLNRVNFNARFILKTLMTMCPGTIMLFFTASLWIIAAWIMRLCERYHAGDPVNMQALKHQNYLNSLWLIAITFLSVGYGDIVPNTYCGRSMAVITGILGTCTSSMVVAVIARKLELSRAEKHVQNFMMDTHLTKMLKHSAANVLRETWLIYKYRRLVDKIDPGRIRMHQRKFLVAIYELRKVKRDQRKLAENSVSLGMSPRPPRTHTS</sequence>
<reference evidence="11 12" key="2">
    <citation type="journal article" date="2019" name="G3 (Bethesda)">
        <title>Hybrid Assembly of the Genome of the Entomopathogenic Nematode Steinernema carpocapsae Identifies the X-Chromosome.</title>
        <authorList>
            <person name="Serra L."/>
            <person name="Macchietto M."/>
            <person name="Macias-Munoz A."/>
            <person name="McGill C.J."/>
            <person name="Rodriguez I.M."/>
            <person name="Rodriguez B."/>
            <person name="Murad R."/>
            <person name="Mortazavi A."/>
        </authorList>
    </citation>
    <scope>NUCLEOTIDE SEQUENCE [LARGE SCALE GENOMIC DNA]</scope>
    <source>
        <strain evidence="11 12">ALL</strain>
    </source>
</reference>
<dbReference type="FunFam" id="1.10.287.70:FF:000183">
    <property type="entry name" value="KCNN (Potassium K ChaNNel, calcium activated)-Like"/>
    <property type="match status" value="1"/>
</dbReference>
<evidence type="ECO:0000256" key="8">
    <source>
        <dbReference type="SAM" id="MobiDB-lite"/>
    </source>
</evidence>
<dbReference type="Gene3D" id="1.10.287.70">
    <property type="match status" value="2"/>
</dbReference>
<dbReference type="AlphaFoldDB" id="A0A4U5PEG6"/>
<evidence type="ECO:0000259" key="10">
    <source>
        <dbReference type="SMART" id="SM01053"/>
    </source>
</evidence>
<keyword evidence="7" id="KW-0407">Ion channel</keyword>
<dbReference type="PANTHER" id="PTHR10153">
    <property type="entry name" value="SMALL CONDUCTANCE CALCIUM-ACTIVATED POTASSIUM CHANNEL"/>
    <property type="match status" value="1"/>
</dbReference>
<keyword evidence="6 9" id="KW-0472">Membrane</keyword>
<dbReference type="FunFam" id="1.10.287.70:FF:000174">
    <property type="entry name" value="KCNN (Potassium K ChaNNel, calcium activated)-Like"/>
    <property type="match status" value="1"/>
</dbReference>
<dbReference type="InterPro" id="IPR036122">
    <property type="entry name" value="CaM-bd_dom_sf"/>
</dbReference>
<keyword evidence="5" id="KW-0406">Ion transport</keyword>
<dbReference type="InterPro" id="IPR004178">
    <property type="entry name" value="CaM-bd_dom"/>
</dbReference>
<organism evidence="11 12">
    <name type="scientific">Steinernema carpocapsae</name>
    <name type="common">Entomopathogenic nematode</name>
    <dbReference type="NCBI Taxonomy" id="34508"/>
    <lineage>
        <taxon>Eukaryota</taxon>
        <taxon>Metazoa</taxon>
        <taxon>Ecdysozoa</taxon>
        <taxon>Nematoda</taxon>
        <taxon>Chromadorea</taxon>
        <taxon>Rhabditida</taxon>
        <taxon>Tylenchina</taxon>
        <taxon>Panagrolaimomorpha</taxon>
        <taxon>Strongyloidoidea</taxon>
        <taxon>Steinernematidae</taxon>
        <taxon>Steinernema</taxon>
    </lineage>
</organism>
<dbReference type="SMART" id="SM01053">
    <property type="entry name" value="CaMBD"/>
    <property type="match status" value="1"/>
</dbReference>
<dbReference type="InterPro" id="IPR013099">
    <property type="entry name" value="K_chnl_dom"/>
</dbReference>
<comment type="caution">
    <text evidence="11">The sequence shown here is derived from an EMBL/GenBank/DDBJ whole genome shotgun (WGS) entry which is preliminary data.</text>
</comment>
<accession>A0A4U5PEG6</accession>
<name>A0A4U5PEG6_STECR</name>
<keyword evidence="2" id="KW-0813">Transport</keyword>
<feature type="transmembrane region" description="Helical" evidence="9">
    <location>
        <begin position="371"/>
        <end position="395"/>
    </location>
</feature>
<protein>
    <recommendedName>
        <fullName evidence="10">Calmodulin-binding domain-containing protein</fullName>
    </recommendedName>
</protein>
<feature type="compositionally biased region" description="Basic and acidic residues" evidence="8">
    <location>
        <begin position="96"/>
        <end position="107"/>
    </location>
</feature>
<dbReference type="STRING" id="34508.A0A4U5PEG6"/>
<dbReference type="GO" id="GO:0016286">
    <property type="term" value="F:small conductance calcium-activated potassium channel activity"/>
    <property type="evidence" value="ECO:0007669"/>
    <property type="project" value="InterPro"/>
</dbReference>
<evidence type="ECO:0000313" key="12">
    <source>
        <dbReference type="Proteomes" id="UP000298663"/>
    </source>
</evidence>
<dbReference type="Pfam" id="PF07885">
    <property type="entry name" value="Ion_trans_2"/>
    <property type="match status" value="1"/>
</dbReference>
<feature type="region of interest" description="Disordered" evidence="8">
    <location>
        <begin position="61"/>
        <end position="111"/>
    </location>
</feature>
<comment type="subcellular location">
    <subcellularLocation>
        <location evidence="1">Membrane</location>
        <topology evidence="1">Multi-pass membrane protein</topology>
    </subcellularLocation>
</comment>
<feature type="transmembrane region" description="Helical" evidence="9">
    <location>
        <begin position="415"/>
        <end position="434"/>
    </location>
</feature>
<evidence type="ECO:0000256" key="4">
    <source>
        <dbReference type="ARBA" id="ARBA00022989"/>
    </source>
</evidence>
<evidence type="ECO:0000256" key="3">
    <source>
        <dbReference type="ARBA" id="ARBA00022692"/>
    </source>
</evidence>
<reference evidence="11 12" key="1">
    <citation type="journal article" date="2015" name="Genome Biol.">
        <title>Comparative genomics of Steinernema reveals deeply conserved gene regulatory networks.</title>
        <authorList>
            <person name="Dillman A.R."/>
            <person name="Macchietto M."/>
            <person name="Porter C.F."/>
            <person name="Rogers A."/>
            <person name="Williams B."/>
            <person name="Antoshechkin I."/>
            <person name="Lee M.M."/>
            <person name="Goodwin Z."/>
            <person name="Lu X."/>
            <person name="Lewis E.E."/>
            <person name="Goodrich-Blair H."/>
            <person name="Stock S.P."/>
            <person name="Adams B.J."/>
            <person name="Sternberg P.W."/>
            <person name="Mortazavi A."/>
        </authorList>
    </citation>
    <scope>NUCLEOTIDE SEQUENCE [LARGE SCALE GENOMIC DNA]</scope>
    <source>
        <strain evidence="11 12">ALL</strain>
    </source>
</reference>
<dbReference type="EMBL" id="AZBU02000002">
    <property type="protein sequence ID" value="TKR94444.1"/>
    <property type="molecule type" value="Genomic_DNA"/>
</dbReference>
<feature type="transmembrane region" description="Helical" evidence="9">
    <location>
        <begin position="317"/>
        <end position="336"/>
    </location>
</feature>
<evidence type="ECO:0000256" key="5">
    <source>
        <dbReference type="ARBA" id="ARBA00023065"/>
    </source>
</evidence>
<evidence type="ECO:0000256" key="7">
    <source>
        <dbReference type="ARBA" id="ARBA00023303"/>
    </source>
</evidence>
<keyword evidence="3 9" id="KW-0812">Transmembrane</keyword>
<dbReference type="GO" id="GO:0016020">
    <property type="term" value="C:membrane"/>
    <property type="evidence" value="ECO:0007669"/>
    <property type="project" value="UniProtKB-SubCell"/>
</dbReference>
<proteinExistence type="predicted"/>
<evidence type="ECO:0000256" key="2">
    <source>
        <dbReference type="ARBA" id="ARBA00022448"/>
    </source>
</evidence>
<evidence type="ECO:0000256" key="6">
    <source>
        <dbReference type="ARBA" id="ARBA00023136"/>
    </source>
</evidence>
<feature type="transmembrane region" description="Helical" evidence="9">
    <location>
        <begin position="198"/>
        <end position="216"/>
    </location>
</feature>
<feature type="transmembrane region" description="Helical" evidence="9">
    <location>
        <begin position="446"/>
        <end position="466"/>
    </location>
</feature>
<dbReference type="SUPFAM" id="SSF81327">
    <property type="entry name" value="Small-conductance potassium channel"/>
    <property type="match status" value="1"/>
</dbReference>
<dbReference type="Proteomes" id="UP000298663">
    <property type="component" value="Unassembled WGS sequence"/>
</dbReference>
<evidence type="ECO:0000256" key="1">
    <source>
        <dbReference type="ARBA" id="ARBA00004141"/>
    </source>
</evidence>
<dbReference type="InterPro" id="IPR015449">
    <property type="entry name" value="K_chnl_Ca-activ_SK"/>
</dbReference>
<dbReference type="OrthoDB" id="73653at2759"/>
<feature type="domain" description="Calmodulin-binding" evidence="10">
    <location>
        <begin position="484"/>
        <end position="556"/>
    </location>
</feature>
<evidence type="ECO:0000313" key="11">
    <source>
        <dbReference type="EMBL" id="TKR94444.1"/>
    </source>
</evidence>
<keyword evidence="4 9" id="KW-1133">Transmembrane helix</keyword>
<dbReference type="Pfam" id="PF03530">
    <property type="entry name" value="SK_channel"/>
    <property type="match status" value="1"/>
</dbReference>
<keyword evidence="12" id="KW-1185">Reference proteome</keyword>
<dbReference type="Pfam" id="PF02888">
    <property type="entry name" value="CaMBD"/>
    <property type="match status" value="1"/>
</dbReference>